<dbReference type="AlphaFoldDB" id="A0A6J3EW58"/>
<evidence type="ECO:0000256" key="1">
    <source>
        <dbReference type="SAM" id="MobiDB-lite"/>
    </source>
</evidence>
<dbReference type="PANTHER" id="PTHR31387">
    <property type="entry name" value="TESTIS-EXPRESSED PROTEIN 19"/>
    <property type="match status" value="1"/>
</dbReference>
<dbReference type="GO" id="GO:0007283">
    <property type="term" value="P:spermatogenesis"/>
    <property type="evidence" value="ECO:0007669"/>
    <property type="project" value="TreeGrafter"/>
</dbReference>
<dbReference type="Pfam" id="PF15553">
    <property type="entry name" value="TEX19"/>
    <property type="match status" value="1"/>
</dbReference>
<proteinExistence type="predicted"/>
<evidence type="ECO:0000313" key="2">
    <source>
        <dbReference type="Proteomes" id="UP000504640"/>
    </source>
</evidence>
<dbReference type="GO" id="GO:0005737">
    <property type="term" value="C:cytoplasm"/>
    <property type="evidence" value="ECO:0007669"/>
    <property type="project" value="TreeGrafter"/>
</dbReference>
<dbReference type="GO" id="GO:0005634">
    <property type="term" value="C:nucleus"/>
    <property type="evidence" value="ECO:0007669"/>
    <property type="project" value="TreeGrafter"/>
</dbReference>
<feature type="region of interest" description="Disordered" evidence="1">
    <location>
        <begin position="59"/>
        <end position="84"/>
    </location>
</feature>
<name>A0A6J3EW58_SAPAP</name>
<dbReference type="CTD" id="400629"/>
<organism evidence="2 3">
    <name type="scientific">Sapajus apella</name>
    <name type="common">Brown-capped capuchin</name>
    <name type="synonym">Cebus apella</name>
    <dbReference type="NCBI Taxonomy" id="9515"/>
    <lineage>
        <taxon>Eukaryota</taxon>
        <taxon>Metazoa</taxon>
        <taxon>Chordata</taxon>
        <taxon>Craniata</taxon>
        <taxon>Vertebrata</taxon>
        <taxon>Euteleostomi</taxon>
        <taxon>Mammalia</taxon>
        <taxon>Eutheria</taxon>
        <taxon>Euarchontoglires</taxon>
        <taxon>Primates</taxon>
        <taxon>Haplorrhini</taxon>
        <taxon>Platyrrhini</taxon>
        <taxon>Cebidae</taxon>
        <taxon>Cebinae</taxon>
        <taxon>Sapajus</taxon>
    </lineage>
</organism>
<dbReference type="GeneID" id="116525407"/>
<dbReference type="InterPro" id="IPR029093">
    <property type="entry name" value="TEX19"/>
</dbReference>
<gene>
    <name evidence="3" type="primary">TEX19</name>
</gene>
<accession>A0A6J3EW58</accession>
<dbReference type="PANTHER" id="PTHR31387:SF0">
    <property type="entry name" value="TESTIS-EXPRESSED PROTEIN 19"/>
    <property type="match status" value="1"/>
</dbReference>
<dbReference type="GO" id="GO:0001890">
    <property type="term" value="P:placenta development"/>
    <property type="evidence" value="ECO:0007669"/>
    <property type="project" value="TreeGrafter"/>
</dbReference>
<dbReference type="RefSeq" id="XP_032097063.1">
    <property type="nucleotide sequence ID" value="XM_032241172.1"/>
</dbReference>
<dbReference type="GO" id="GO:0008584">
    <property type="term" value="P:male gonad development"/>
    <property type="evidence" value="ECO:0007669"/>
    <property type="project" value="TreeGrafter"/>
</dbReference>
<sequence>MCPPVSVPFEEEGISYLYASWMYRRQHGDQLSVCFTCFKSAFEDLKEMLESEILEEVSWDPELMEHTEAESEQEGSPEMELGWGQSPGQLMQVGSEAWEPETLASAPEEVEDEDPDLEFVPTELGPQDAEPLGLALEDADWTQGLPWRLDLPLICSHWKSFFSSWQESFKVDLPPGEPMLVSMVDCYNAIYLQKMTLNRALRTPGQHWKLLLEPGHQTKSQQLLFHNSEGSSW</sequence>
<reference evidence="3" key="1">
    <citation type="submission" date="2025-08" db="UniProtKB">
        <authorList>
            <consortium name="RefSeq"/>
        </authorList>
    </citation>
    <scope>IDENTIFICATION</scope>
    <source>
        <tissue evidence="3">Blood</tissue>
    </source>
</reference>
<dbReference type="Proteomes" id="UP000504640">
    <property type="component" value="Unplaced"/>
</dbReference>
<keyword evidence="2" id="KW-1185">Reference proteome</keyword>
<protein>
    <submittedName>
        <fullName evidence="3">Testis-expressed protein 19</fullName>
    </submittedName>
</protein>
<evidence type="ECO:0000313" key="3">
    <source>
        <dbReference type="RefSeq" id="XP_032097063.1"/>
    </source>
</evidence>